<gene>
    <name evidence="2" type="ORF">LLUT_LOCUS2643</name>
</gene>
<evidence type="ECO:0000256" key="1">
    <source>
        <dbReference type="SAM" id="MobiDB-lite"/>
    </source>
</evidence>
<dbReference type="PANTHER" id="PTHR33672">
    <property type="entry name" value="YCF3-INTERACTING PROTEIN 1, CHLOROPLASTIC"/>
    <property type="match status" value="1"/>
</dbReference>
<feature type="region of interest" description="Disordered" evidence="1">
    <location>
        <begin position="67"/>
        <end position="93"/>
    </location>
</feature>
<dbReference type="PANTHER" id="PTHR33672:SF24">
    <property type="entry name" value="OS01G0798600 PROTEIN"/>
    <property type="match status" value="1"/>
</dbReference>
<keyword evidence="3" id="KW-1185">Reference proteome</keyword>
<reference evidence="2 3" key="1">
    <citation type="submission" date="2024-03" db="EMBL/GenBank/DDBJ databases">
        <authorList>
            <person name="Martinez-Hernandez J."/>
        </authorList>
    </citation>
    <scope>NUCLEOTIDE SEQUENCE [LARGE SCALE GENOMIC DNA]</scope>
</reference>
<dbReference type="Proteomes" id="UP001497480">
    <property type="component" value="Unassembled WGS sequence"/>
</dbReference>
<name>A0AAV1VXS6_LUPLU</name>
<evidence type="ECO:0000313" key="2">
    <source>
        <dbReference type="EMBL" id="CAL0301583.1"/>
    </source>
</evidence>
<dbReference type="EMBL" id="CAXHTB010000002">
    <property type="protein sequence ID" value="CAL0301583.1"/>
    <property type="molecule type" value="Genomic_DNA"/>
</dbReference>
<protein>
    <submittedName>
        <fullName evidence="2">Uncharacterized protein</fullName>
    </submittedName>
</protein>
<sequence>MESFQKEKQIVVDPLSLRESFTKQRFFDTTMLQPVITTSAATNLHPPTLQPPRKKFLSLSLPNSEITSPRVDSALSKKKSEGESLESQCKGGNLAHKDKNMVQEFHLRKSKSFGERRTCAPSNELDHWLTMLNELVEHEKKYEGKISKTEAVKDSAKDMKHRRQITPDDVFRCNALCLFLPGFGNKQKPNKPRKEEPRRETVVITRTVSVEKFECGSWASSAMHYESEGESTNPNFCLPLELKKSNSMNEVYSANAASFVFDKDVKGILKNGSSKANARKSESPSRHVQFSPSTSPLSCPSSPSFCVSPRLRKAREDFNAFLAAAQTA</sequence>
<feature type="compositionally biased region" description="Low complexity" evidence="1">
    <location>
        <begin position="291"/>
        <end position="302"/>
    </location>
</feature>
<dbReference type="GO" id="GO:0048564">
    <property type="term" value="P:photosystem I assembly"/>
    <property type="evidence" value="ECO:0007669"/>
    <property type="project" value="InterPro"/>
</dbReference>
<comment type="caution">
    <text evidence="2">The sequence shown here is derived from an EMBL/GenBank/DDBJ whole genome shotgun (WGS) entry which is preliminary data.</text>
</comment>
<proteinExistence type="predicted"/>
<dbReference type="AlphaFoldDB" id="A0AAV1VXS6"/>
<dbReference type="GO" id="GO:0009535">
    <property type="term" value="C:chloroplast thylakoid membrane"/>
    <property type="evidence" value="ECO:0007669"/>
    <property type="project" value="InterPro"/>
</dbReference>
<accession>A0AAV1VXS6</accession>
<dbReference type="GO" id="GO:0080183">
    <property type="term" value="P:response to photooxidative stress"/>
    <property type="evidence" value="ECO:0007669"/>
    <property type="project" value="InterPro"/>
</dbReference>
<organism evidence="2 3">
    <name type="scientific">Lupinus luteus</name>
    <name type="common">European yellow lupine</name>
    <dbReference type="NCBI Taxonomy" id="3873"/>
    <lineage>
        <taxon>Eukaryota</taxon>
        <taxon>Viridiplantae</taxon>
        <taxon>Streptophyta</taxon>
        <taxon>Embryophyta</taxon>
        <taxon>Tracheophyta</taxon>
        <taxon>Spermatophyta</taxon>
        <taxon>Magnoliopsida</taxon>
        <taxon>eudicotyledons</taxon>
        <taxon>Gunneridae</taxon>
        <taxon>Pentapetalae</taxon>
        <taxon>rosids</taxon>
        <taxon>fabids</taxon>
        <taxon>Fabales</taxon>
        <taxon>Fabaceae</taxon>
        <taxon>Papilionoideae</taxon>
        <taxon>50 kb inversion clade</taxon>
        <taxon>genistoids sensu lato</taxon>
        <taxon>core genistoids</taxon>
        <taxon>Genisteae</taxon>
        <taxon>Lupinus</taxon>
    </lineage>
</organism>
<feature type="region of interest" description="Disordered" evidence="1">
    <location>
        <begin position="273"/>
        <end position="302"/>
    </location>
</feature>
<dbReference type="InterPro" id="IPR040340">
    <property type="entry name" value="CEST/Y3IP1"/>
</dbReference>
<evidence type="ECO:0000313" key="3">
    <source>
        <dbReference type="Proteomes" id="UP001497480"/>
    </source>
</evidence>